<organism evidence="2 3">
    <name type="scientific">Halteria grandinella</name>
    <dbReference type="NCBI Taxonomy" id="5974"/>
    <lineage>
        <taxon>Eukaryota</taxon>
        <taxon>Sar</taxon>
        <taxon>Alveolata</taxon>
        <taxon>Ciliophora</taxon>
        <taxon>Intramacronucleata</taxon>
        <taxon>Spirotrichea</taxon>
        <taxon>Stichotrichia</taxon>
        <taxon>Sporadotrichida</taxon>
        <taxon>Halteriidae</taxon>
        <taxon>Halteria</taxon>
    </lineage>
</organism>
<feature type="compositionally biased region" description="Basic residues" evidence="1">
    <location>
        <begin position="1"/>
        <end position="10"/>
    </location>
</feature>
<dbReference type="Proteomes" id="UP000785679">
    <property type="component" value="Unassembled WGS sequence"/>
</dbReference>
<accession>A0A8J8SYN0</accession>
<sequence>MHLHHDRKTPRSVPTTGLSRDNNRGSRAIDSRRFGFHILRSRPISFMHSWFVEEKIISVTSWNSHGIDLDRIDSIEF</sequence>
<feature type="region of interest" description="Disordered" evidence="1">
    <location>
        <begin position="1"/>
        <end position="26"/>
    </location>
</feature>
<evidence type="ECO:0000256" key="1">
    <source>
        <dbReference type="SAM" id="MobiDB-lite"/>
    </source>
</evidence>
<proteinExistence type="predicted"/>
<gene>
    <name evidence="2" type="ORF">FGO68_gene14640</name>
</gene>
<evidence type="ECO:0000313" key="2">
    <source>
        <dbReference type="EMBL" id="TNV75108.1"/>
    </source>
</evidence>
<reference evidence="2" key="1">
    <citation type="submission" date="2019-06" db="EMBL/GenBank/DDBJ databases">
        <authorList>
            <person name="Zheng W."/>
        </authorList>
    </citation>
    <scope>NUCLEOTIDE SEQUENCE</scope>
    <source>
        <strain evidence="2">QDHG01</strain>
    </source>
</reference>
<name>A0A8J8SYN0_HALGN</name>
<comment type="caution">
    <text evidence="2">The sequence shown here is derived from an EMBL/GenBank/DDBJ whole genome shotgun (WGS) entry which is preliminary data.</text>
</comment>
<dbReference type="EMBL" id="RRYP01016510">
    <property type="protein sequence ID" value="TNV75108.1"/>
    <property type="molecule type" value="Genomic_DNA"/>
</dbReference>
<evidence type="ECO:0000313" key="3">
    <source>
        <dbReference type="Proteomes" id="UP000785679"/>
    </source>
</evidence>
<keyword evidence="3" id="KW-1185">Reference proteome</keyword>
<protein>
    <submittedName>
        <fullName evidence="2">Uncharacterized protein</fullName>
    </submittedName>
</protein>
<dbReference type="AlphaFoldDB" id="A0A8J8SYN0"/>